<name>A0A6M0SRL0_CLOBO</name>
<proteinExistence type="predicted"/>
<gene>
    <name evidence="1" type="ORF">EXM65_15495</name>
</gene>
<evidence type="ECO:0000313" key="1">
    <source>
        <dbReference type="EMBL" id="NFA43933.1"/>
    </source>
</evidence>
<comment type="caution">
    <text evidence="1">The sequence shown here is derived from an EMBL/GenBank/DDBJ whole genome shotgun (WGS) entry which is preliminary data.</text>
</comment>
<dbReference type="EMBL" id="SGKU01000054">
    <property type="protein sequence ID" value="NFA43933.1"/>
    <property type="molecule type" value="Genomic_DNA"/>
</dbReference>
<reference evidence="1 2" key="1">
    <citation type="submission" date="2019-02" db="EMBL/GenBank/DDBJ databases">
        <title>Genome sequencing of Clostridium botulinum clinical isolates.</title>
        <authorList>
            <person name="Brunt J."/>
            <person name="Van Vliet A.H.M."/>
            <person name="Stringer S.C."/>
            <person name="Grant K.A."/>
            <person name="Carter A.C."/>
            <person name="Peck M.W."/>
        </authorList>
    </citation>
    <scope>NUCLEOTIDE SEQUENCE [LARGE SCALE GENOMIC DNA]</scope>
    <source>
        <strain evidence="1 2">H113700579</strain>
    </source>
</reference>
<dbReference type="Proteomes" id="UP000472355">
    <property type="component" value="Unassembled WGS sequence"/>
</dbReference>
<evidence type="ECO:0000313" key="2">
    <source>
        <dbReference type="Proteomes" id="UP000472355"/>
    </source>
</evidence>
<accession>A0A6M0SRL0</accession>
<sequence length="91" mass="10238">MSGMKIGDNYIIETLDQLNLIVKNKVTPKPKKDGSQSEPTWKNIGYFPNLEMAFAAIVNKEINLAVDGGITKVIETIKDLKKFKKTLTNRK</sequence>
<dbReference type="AlphaFoldDB" id="A0A6M0SRL0"/>
<organism evidence="1 2">
    <name type="scientific">Clostridium botulinum</name>
    <dbReference type="NCBI Taxonomy" id="1491"/>
    <lineage>
        <taxon>Bacteria</taxon>
        <taxon>Bacillati</taxon>
        <taxon>Bacillota</taxon>
        <taxon>Clostridia</taxon>
        <taxon>Eubacteriales</taxon>
        <taxon>Clostridiaceae</taxon>
        <taxon>Clostridium</taxon>
    </lineage>
</organism>
<protein>
    <submittedName>
        <fullName evidence="1">Uncharacterized protein</fullName>
    </submittedName>
</protein>